<proteinExistence type="predicted"/>
<dbReference type="PANTHER" id="PTHR33332">
    <property type="entry name" value="REVERSE TRANSCRIPTASE DOMAIN-CONTAINING PROTEIN"/>
    <property type="match status" value="1"/>
</dbReference>
<gene>
    <name evidence="1" type="ORF">PACLA_8A001540</name>
</gene>
<evidence type="ECO:0000313" key="1">
    <source>
        <dbReference type="EMBL" id="CAB4018366.1"/>
    </source>
</evidence>
<name>A0A7D9EYX5_PARCT</name>
<keyword evidence="2" id="KW-1185">Reference proteome</keyword>
<reference evidence="1" key="1">
    <citation type="submission" date="2020-04" db="EMBL/GenBank/DDBJ databases">
        <authorList>
            <person name="Alioto T."/>
            <person name="Alioto T."/>
            <person name="Gomez Garrido J."/>
        </authorList>
    </citation>
    <scope>NUCLEOTIDE SEQUENCE</scope>
    <source>
        <strain evidence="1">A484AB</strain>
    </source>
</reference>
<comment type="caution">
    <text evidence="1">The sequence shown here is derived from an EMBL/GenBank/DDBJ whole genome shotgun (WGS) entry which is preliminary data.</text>
</comment>
<feature type="non-terminal residue" evidence="1">
    <location>
        <position position="1"/>
    </location>
</feature>
<organism evidence="1 2">
    <name type="scientific">Paramuricea clavata</name>
    <name type="common">Red gorgonian</name>
    <name type="synonym">Violescent sea-whip</name>
    <dbReference type="NCBI Taxonomy" id="317549"/>
    <lineage>
        <taxon>Eukaryota</taxon>
        <taxon>Metazoa</taxon>
        <taxon>Cnidaria</taxon>
        <taxon>Anthozoa</taxon>
        <taxon>Octocorallia</taxon>
        <taxon>Malacalcyonacea</taxon>
        <taxon>Plexauridae</taxon>
        <taxon>Paramuricea</taxon>
    </lineage>
</organism>
<evidence type="ECO:0000313" key="2">
    <source>
        <dbReference type="Proteomes" id="UP001152795"/>
    </source>
</evidence>
<accession>A0A7D9EYX5</accession>
<dbReference type="AlphaFoldDB" id="A0A7D9EYX5"/>
<dbReference type="Pfam" id="PF00078">
    <property type="entry name" value="RVT_1"/>
    <property type="match status" value="1"/>
</dbReference>
<dbReference type="EMBL" id="CACRXK020009972">
    <property type="protein sequence ID" value="CAB4018366.1"/>
    <property type="molecule type" value="Genomic_DNA"/>
</dbReference>
<feature type="non-terminal residue" evidence="1">
    <location>
        <position position="318"/>
    </location>
</feature>
<sequence>NGRGLMALRTQFVQFNDYCSCPNKIQCGVPQGSILGLLLFLNYINDIIHVSSILELILIADDTNLFISNKDPIQLTNILNIEIRKLSDWFKSNKLSLNLEKNKIYWHRVLRQQENKTNYFLCSCSNKKGKIFSNNCLLDIHVLINFTCLMFLSNVVVRAIQFRSLSDHFNFCGFETATKYCIMHYSSTSPRYNSHLGSKAVFHEEHCQNLTVEKTQFICLSVKNWSRIGKYCQMCTSELLPMKCMLQSRKHPKIGGISRLHISSCLNLQFLVIHLVLHMIKLCGHWKKRMRKLKKINSEDDKDKVEKVLFLLDKMACQ</sequence>
<dbReference type="InterPro" id="IPR000477">
    <property type="entry name" value="RT_dom"/>
</dbReference>
<dbReference type="Proteomes" id="UP001152795">
    <property type="component" value="Unassembled WGS sequence"/>
</dbReference>
<dbReference type="PROSITE" id="PS50878">
    <property type="entry name" value="RT_POL"/>
    <property type="match status" value="1"/>
</dbReference>
<protein>
    <submittedName>
        <fullName evidence="1">Uncharacterized protein</fullName>
    </submittedName>
</protein>